<evidence type="ECO:0000313" key="1">
    <source>
        <dbReference type="EMBL" id="APG07607.1"/>
    </source>
</evidence>
<proteinExistence type="predicted"/>
<accession>A0A1L3F2V1</accession>
<organism evidence="1 2">
    <name type="scientific">Bradyrhizobium japonicum</name>
    <dbReference type="NCBI Taxonomy" id="375"/>
    <lineage>
        <taxon>Bacteria</taxon>
        <taxon>Pseudomonadati</taxon>
        <taxon>Pseudomonadota</taxon>
        <taxon>Alphaproteobacteria</taxon>
        <taxon>Hyphomicrobiales</taxon>
        <taxon>Nitrobacteraceae</taxon>
        <taxon>Bradyrhizobium</taxon>
    </lineage>
</organism>
<dbReference type="EMBL" id="CP017637">
    <property type="protein sequence ID" value="APG07607.1"/>
    <property type="molecule type" value="Genomic_DNA"/>
</dbReference>
<reference evidence="1 2" key="1">
    <citation type="submission" date="2016-11" db="EMBL/GenBank/DDBJ databases">
        <title>Complete Genome Sequence of Bradyrhizobium sp. strain J5, an isolated from soybean nodule in Hokkaido.</title>
        <authorList>
            <person name="Kanehara K."/>
        </authorList>
    </citation>
    <scope>NUCLEOTIDE SEQUENCE [LARGE SCALE GENOMIC DNA]</scope>
    <source>
        <strain evidence="1 2">J5</strain>
    </source>
</reference>
<evidence type="ECO:0008006" key="3">
    <source>
        <dbReference type="Google" id="ProtNLM"/>
    </source>
</evidence>
<protein>
    <recommendedName>
        <fullName evidence="3">T3SS negative regulator,GrlR</fullName>
    </recommendedName>
</protein>
<dbReference type="RefSeq" id="WP_071909013.1">
    <property type="nucleotide sequence ID" value="NZ_CP017637.1"/>
</dbReference>
<dbReference type="AlphaFoldDB" id="A0A1L3F2V1"/>
<dbReference type="InterPro" id="IPR043019">
    <property type="entry name" value="GrlR_sf"/>
</dbReference>
<dbReference type="OrthoDB" id="8250215at2"/>
<evidence type="ECO:0000313" key="2">
    <source>
        <dbReference type="Proteomes" id="UP000181962"/>
    </source>
</evidence>
<name>A0A1L3F2V1_BRAJP</name>
<dbReference type="Gene3D" id="2.40.128.380">
    <property type="entry name" value="T3SS negative regulator GrlR"/>
    <property type="match status" value="2"/>
</dbReference>
<sequence>MVEGLYKVEYDINDGSGRSVLYAHAGKMLGGNTAFAHFGTYEIVDGEIVARLRTKRHSRSPQHRSLVSSDAVTISIRGRPQDKLYRFEGEVVEDASVFRAVMTPLGDDDVPPPGAVGEGGIVSGLYSIDIRMLDGITGGHTGVMLLRDGRILGGDAFFYYLGAYSSANGRWKGEFVNQEHTLAKSEHPLFGGYEVGIGFSGHCDDKGADMEAIALAGKRSIRLAATLKLIEPFARAGR</sequence>
<gene>
    <name evidence="1" type="ORF">BKD09_04620</name>
</gene>
<dbReference type="Proteomes" id="UP000181962">
    <property type="component" value="Chromosome"/>
</dbReference>